<feature type="region of interest" description="Disordered" evidence="1">
    <location>
        <begin position="84"/>
        <end position="103"/>
    </location>
</feature>
<sequence>MASQGKDKRLRLLLSPLTFPRAIYESTAFKRNLQSVHAMRPLVMEGLCEGYSPSDHLEVRNAGFEMARQANGLDFKNHHLLSQVPSEKESSLEKSWRKDTALAEPSYAREEVGELGEEVQALKDAATRHPKEIWVVVEN</sequence>
<gene>
    <name evidence="2" type="ORF">LIER_27951</name>
</gene>
<name>A0AAV3RGV4_LITER</name>
<comment type="caution">
    <text evidence="2">The sequence shown here is derived from an EMBL/GenBank/DDBJ whole genome shotgun (WGS) entry which is preliminary data.</text>
</comment>
<accession>A0AAV3RGV4</accession>
<protein>
    <submittedName>
        <fullName evidence="2">Uncharacterized protein</fullName>
    </submittedName>
</protein>
<organism evidence="2 3">
    <name type="scientific">Lithospermum erythrorhizon</name>
    <name type="common">Purple gromwell</name>
    <name type="synonym">Lithospermum officinale var. erythrorhizon</name>
    <dbReference type="NCBI Taxonomy" id="34254"/>
    <lineage>
        <taxon>Eukaryota</taxon>
        <taxon>Viridiplantae</taxon>
        <taxon>Streptophyta</taxon>
        <taxon>Embryophyta</taxon>
        <taxon>Tracheophyta</taxon>
        <taxon>Spermatophyta</taxon>
        <taxon>Magnoliopsida</taxon>
        <taxon>eudicotyledons</taxon>
        <taxon>Gunneridae</taxon>
        <taxon>Pentapetalae</taxon>
        <taxon>asterids</taxon>
        <taxon>lamiids</taxon>
        <taxon>Boraginales</taxon>
        <taxon>Boraginaceae</taxon>
        <taxon>Boraginoideae</taxon>
        <taxon>Lithospermeae</taxon>
        <taxon>Lithospermum</taxon>
    </lineage>
</organism>
<evidence type="ECO:0000313" key="2">
    <source>
        <dbReference type="EMBL" id="GAA0174586.1"/>
    </source>
</evidence>
<reference evidence="2 3" key="1">
    <citation type="submission" date="2024-01" db="EMBL/GenBank/DDBJ databases">
        <title>The complete chloroplast genome sequence of Lithospermum erythrorhizon: insights into the phylogenetic relationship among Boraginaceae species and the maternal lineages of purple gromwells.</title>
        <authorList>
            <person name="Okada T."/>
            <person name="Watanabe K."/>
        </authorList>
    </citation>
    <scope>NUCLEOTIDE SEQUENCE [LARGE SCALE GENOMIC DNA]</scope>
</reference>
<proteinExistence type="predicted"/>
<keyword evidence="3" id="KW-1185">Reference proteome</keyword>
<evidence type="ECO:0000256" key="1">
    <source>
        <dbReference type="SAM" id="MobiDB-lite"/>
    </source>
</evidence>
<evidence type="ECO:0000313" key="3">
    <source>
        <dbReference type="Proteomes" id="UP001454036"/>
    </source>
</evidence>
<feature type="compositionally biased region" description="Basic and acidic residues" evidence="1">
    <location>
        <begin position="86"/>
        <end position="103"/>
    </location>
</feature>
<dbReference type="Proteomes" id="UP001454036">
    <property type="component" value="Unassembled WGS sequence"/>
</dbReference>
<dbReference type="AlphaFoldDB" id="A0AAV3RGV4"/>
<dbReference type="EMBL" id="BAABME010009138">
    <property type="protein sequence ID" value="GAA0174586.1"/>
    <property type="molecule type" value="Genomic_DNA"/>
</dbReference>